<dbReference type="SUPFAM" id="SSF55666">
    <property type="entry name" value="Ribonuclease PH domain 2-like"/>
    <property type="match status" value="1"/>
</dbReference>
<keyword evidence="4" id="KW-0963">Cytoplasm</keyword>
<dbReference type="GO" id="GO:0034476">
    <property type="term" value="P:U5 snRNA 3'-end processing"/>
    <property type="evidence" value="ECO:0007669"/>
    <property type="project" value="TreeGrafter"/>
</dbReference>
<evidence type="ECO:0000313" key="9">
    <source>
        <dbReference type="EMBL" id="WWC63855.1"/>
    </source>
</evidence>
<dbReference type="GO" id="GO:0000176">
    <property type="term" value="C:nuclear exosome (RNase complex)"/>
    <property type="evidence" value="ECO:0007669"/>
    <property type="project" value="UniProtKB-ARBA"/>
</dbReference>
<gene>
    <name evidence="8" type="ORF">I303_08282</name>
    <name evidence="9" type="ORF">I303_106460</name>
</gene>
<dbReference type="InterPro" id="IPR001247">
    <property type="entry name" value="ExoRNase_PH_dom1"/>
</dbReference>
<reference evidence="9" key="3">
    <citation type="submission" date="2024-02" db="EMBL/GenBank/DDBJ databases">
        <title>Comparative genomics of Cryptococcus and Kwoniella reveals pathogenesis evolution and contrasting modes of karyotype evolution via chromosome fusion or intercentromeric recombination.</title>
        <authorList>
            <person name="Coelho M.A."/>
            <person name="David-Palma M."/>
            <person name="Shea T."/>
            <person name="Bowers K."/>
            <person name="McGinley-Smith S."/>
            <person name="Mohammad A.W."/>
            <person name="Gnirke A."/>
            <person name="Yurkov A.M."/>
            <person name="Nowrousian M."/>
            <person name="Sun S."/>
            <person name="Cuomo C.A."/>
            <person name="Heitman J."/>
        </authorList>
    </citation>
    <scope>NUCLEOTIDE SEQUENCE</scope>
    <source>
        <strain evidence="9">CBS 10117</strain>
    </source>
</reference>
<dbReference type="GO" id="GO:0034473">
    <property type="term" value="P:U1 snRNA 3'-end processing"/>
    <property type="evidence" value="ECO:0007669"/>
    <property type="project" value="TreeGrafter"/>
</dbReference>
<dbReference type="InterPro" id="IPR050590">
    <property type="entry name" value="Exosome_comp_Rrp42_subfam"/>
</dbReference>
<sequence>MSIPTLTLSPSEISYIQTSLSHPDTPTRLDGRSLLDSRGIEVAYNIFPHANGSARVKIGNTEVIAGIKLEVVDYTPVSSSTSSGTVKPGSESWRGRVDVDITPQSFPSAQPNALSSLSTYLSSIISSQFLPSIPSFPITTTKYFQPQLHLSLLSSDGNILTALIIASRSAFADLKIPKIKVIQWTGESESESNAGGGGVIGKGDLSGIKAAISTRRKGKYVTKGNEDWDLDLSGDGEGLGYMEGREKLPVLITLNLVPNSDNIFIDSTAQEESACPSKLHLFFSASTTPSMSSSGNKPESKLKICGIRFEGGQSIDASRIKGLLEEGSRIAKELIDELNTSLPK</sequence>
<proteinExistence type="inferred from homology"/>
<dbReference type="SUPFAM" id="SSF54211">
    <property type="entry name" value="Ribosomal protein S5 domain 2-like"/>
    <property type="match status" value="1"/>
</dbReference>
<dbReference type="GO" id="GO:0000177">
    <property type="term" value="C:cytoplasmic exosome (RNase complex)"/>
    <property type="evidence" value="ECO:0007669"/>
    <property type="project" value="TreeGrafter"/>
</dbReference>
<dbReference type="OrthoDB" id="272245at2759"/>
<protein>
    <recommendedName>
        <fullName evidence="6">Ribosomal RNA-processing protein 42</fullName>
    </recommendedName>
</protein>
<dbReference type="EMBL" id="KI894037">
    <property type="protein sequence ID" value="OBR81512.1"/>
    <property type="molecule type" value="Genomic_DNA"/>
</dbReference>
<dbReference type="GO" id="GO:0071028">
    <property type="term" value="P:nuclear mRNA surveillance"/>
    <property type="evidence" value="ECO:0007669"/>
    <property type="project" value="TreeGrafter"/>
</dbReference>
<dbReference type="AlphaFoldDB" id="A0A1A5ZUM9"/>
<comment type="similarity">
    <text evidence="3">Belongs to the RNase PH family.</text>
</comment>
<dbReference type="GO" id="GO:0071038">
    <property type="term" value="P:TRAMP-dependent tRNA surveillance pathway"/>
    <property type="evidence" value="ECO:0007669"/>
    <property type="project" value="TreeGrafter"/>
</dbReference>
<feature type="domain" description="Exoribonuclease phosphorolytic" evidence="7">
    <location>
        <begin position="37"/>
        <end position="177"/>
    </location>
</feature>
<comment type="subcellular location">
    <subcellularLocation>
        <location evidence="1">Cytoplasm</location>
    </subcellularLocation>
    <subcellularLocation>
        <location evidence="2">Nucleus</location>
        <location evidence="2">Nucleolus</location>
    </subcellularLocation>
</comment>
<reference evidence="9" key="2">
    <citation type="submission" date="2013-07" db="EMBL/GenBank/DDBJ databases">
        <authorList>
            <consortium name="The Broad Institute Genome Sequencing Platform"/>
            <person name="Cuomo C."/>
            <person name="Litvintseva A."/>
            <person name="Chen Y."/>
            <person name="Heitman J."/>
            <person name="Sun S."/>
            <person name="Springer D."/>
            <person name="Dromer F."/>
            <person name="Young S.K."/>
            <person name="Zeng Q."/>
            <person name="Gargeya S."/>
            <person name="Fitzgerald M."/>
            <person name="Abouelleil A."/>
            <person name="Alvarado L."/>
            <person name="Berlin A.M."/>
            <person name="Chapman S.B."/>
            <person name="Dewar J."/>
            <person name="Goldberg J."/>
            <person name="Griggs A."/>
            <person name="Gujja S."/>
            <person name="Hansen M."/>
            <person name="Howarth C."/>
            <person name="Imamovic A."/>
            <person name="Larimer J."/>
            <person name="McCowan C."/>
            <person name="Murphy C."/>
            <person name="Pearson M."/>
            <person name="Priest M."/>
            <person name="Roberts A."/>
            <person name="Saif S."/>
            <person name="Shea T."/>
            <person name="Sykes S."/>
            <person name="Wortman J."/>
            <person name="Nusbaum C."/>
            <person name="Birren B."/>
        </authorList>
    </citation>
    <scope>NUCLEOTIDE SEQUENCE</scope>
    <source>
        <strain evidence="9">CBS 10117</strain>
    </source>
</reference>
<evidence type="ECO:0000256" key="6">
    <source>
        <dbReference type="ARBA" id="ARBA00042523"/>
    </source>
</evidence>
<evidence type="ECO:0000256" key="2">
    <source>
        <dbReference type="ARBA" id="ARBA00004604"/>
    </source>
</evidence>
<dbReference type="InterPro" id="IPR020568">
    <property type="entry name" value="Ribosomal_Su5_D2-typ_SF"/>
</dbReference>
<evidence type="ECO:0000256" key="1">
    <source>
        <dbReference type="ARBA" id="ARBA00004496"/>
    </source>
</evidence>
<keyword evidence="5" id="KW-0271">Exosome</keyword>
<dbReference type="KEGG" id="kdj:28971981"/>
<dbReference type="InterPro" id="IPR036345">
    <property type="entry name" value="ExoRNase_PH_dom2_sf"/>
</dbReference>
<dbReference type="GO" id="GO:0005730">
    <property type="term" value="C:nucleolus"/>
    <property type="evidence" value="ECO:0007669"/>
    <property type="project" value="UniProtKB-SubCell"/>
</dbReference>
<dbReference type="Gene3D" id="3.30.230.70">
    <property type="entry name" value="GHMP Kinase, N-terminal domain"/>
    <property type="match status" value="1"/>
</dbReference>
<keyword evidence="10" id="KW-1185">Reference proteome</keyword>
<dbReference type="GO" id="GO:0035925">
    <property type="term" value="F:mRNA 3'-UTR AU-rich region binding"/>
    <property type="evidence" value="ECO:0007669"/>
    <property type="project" value="TreeGrafter"/>
</dbReference>
<reference evidence="8" key="1">
    <citation type="submission" date="2013-07" db="EMBL/GenBank/DDBJ databases">
        <title>The Genome Sequence of Cryptococcus dejecticola CBS10117.</title>
        <authorList>
            <consortium name="The Broad Institute Genome Sequencing Platform"/>
            <person name="Cuomo C."/>
            <person name="Litvintseva A."/>
            <person name="Chen Y."/>
            <person name="Heitman J."/>
            <person name="Sun S."/>
            <person name="Springer D."/>
            <person name="Dromer F."/>
            <person name="Young S.K."/>
            <person name="Zeng Q."/>
            <person name="Gargeya S."/>
            <person name="Fitzgerald M."/>
            <person name="Abouelleil A."/>
            <person name="Alvarado L."/>
            <person name="Berlin A.M."/>
            <person name="Chapman S.B."/>
            <person name="Dewar J."/>
            <person name="Goldberg J."/>
            <person name="Griggs A."/>
            <person name="Gujja S."/>
            <person name="Hansen M."/>
            <person name="Howarth C."/>
            <person name="Imamovic A."/>
            <person name="Larimer J."/>
            <person name="McCowan C."/>
            <person name="Murphy C."/>
            <person name="Pearson M."/>
            <person name="Priest M."/>
            <person name="Roberts A."/>
            <person name="Saif S."/>
            <person name="Shea T."/>
            <person name="Sykes S."/>
            <person name="Wortman J."/>
            <person name="Nusbaum C."/>
            <person name="Birren B."/>
        </authorList>
    </citation>
    <scope>NUCLEOTIDE SEQUENCE [LARGE SCALE GENOMIC DNA]</scope>
    <source>
        <strain evidence="8">CBS 10117</strain>
    </source>
</reference>
<dbReference type="GO" id="GO:0000467">
    <property type="term" value="P:exonucleolytic trimming to generate mature 3'-end of 5.8S rRNA from tricistronic rRNA transcript (SSU-rRNA, 5.8S rRNA, LSU-rRNA)"/>
    <property type="evidence" value="ECO:0007669"/>
    <property type="project" value="TreeGrafter"/>
</dbReference>
<dbReference type="VEuPathDB" id="FungiDB:I303_08282"/>
<dbReference type="STRING" id="1296121.A0A1A5ZUM9"/>
<evidence type="ECO:0000256" key="5">
    <source>
        <dbReference type="ARBA" id="ARBA00022835"/>
    </source>
</evidence>
<dbReference type="Pfam" id="PF01138">
    <property type="entry name" value="RNase_PH"/>
    <property type="match status" value="1"/>
</dbReference>
<dbReference type="GO" id="GO:0016075">
    <property type="term" value="P:rRNA catabolic process"/>
    <property type="evidence" value="ECO:0007669"/>
    <property type="project" value="TreeGrafter"/>
</dbReference>
<evidence type="ECO:0000259" key="7">
    <source>
        <dbReference type="Pfam" id="PF01138"/>
    </source>
</evidence>
<dbReference type="RefSeq" id="XP_018259354.1">
    <property type="nucleotide sequence ID" value="XM_018411542.1"/>
</dbReference>
<dbReference type="InterPro" id="IPR027408">
    <property type="entry name" value="PNPase/RNase_PH_dom_sf"/>
</dbReference>
<dbReference type="GO" id="GO:0071035">
    <property type="term" value="P:nuclear polyadenylation-dependent rRNA catabolic process"/>
    <property type="evidence" value="ECO:0007669"/>
    <property type="project" value="TreeGrafter"/>
</dbReference>
<dbReference type="PANTHER" id="PTHR11097:SF8">
    <property type="entry name" value="EXOSOME COMPLEX COMPONENT RRP42"/>
    <property type="match status" value="1"/>
</dbReference>
<dbReference type="PANTHER" id="PTHR11097">
    <property type="entry name" value="EXOSOME COMPLEX EXONUCLEASE RIBOSOMAL RNA PROCESSING PROTEIN"/>
    <property type="match status" value="1"/>
</dbReference>
<name>A0A1A5ZUM9_9TREE</name>
<dbReference type="EMBL" id="CP144537">
    <property type="protein sequence ID" value="WWC63855.1"/>
    <property type="molecule type" value="Genomic_DNA"/>
</dbReference>
<dbReference type="GeneID" id="28971981"/>
<evidence type="ECO:0000313" key="10">
    <source>
        <dbReference type="Proteomes" id="UP000078595"/>
    </source>
</evidence>
<evidence type="ECO:0000313" key="8">
    <source>
        <dbReference type="EMBL" id="OBR81512.1"/>
    </source>
</evidence>
<dbReference type="GO" id="GO:0034475">
    <property type="term" value="P:U4 snRNA 3'-end processing"/>
    <property type="evidence" value="ECO:0007669"/>
    <property type="project" value="TreeGrafter"/>
</dbReference>
<evidence type="ECO:0000256" key="4">
    <source>
        <dbReference type="ARBA" id="ARBA00022490"/>
    </source>
</evidence>
<evidence type="ECO:0000256" key="3">
    <source>
        <dbReference type="ARBA" id="ARBA00006678"/>
    </source>
</evidence>
<dbReference type="Proteomes" id="UP000078595">
    <property type="component" value="Chromosome 8"/>
</dbReference>
<organism evidence="8">
    <name type="scientific">Kwoniella dejecticola CBS 10117</name>
    <dbReference type="NCBI Taxonomy" id="1296121"/>
    <lineage>
        <taxon>Eukaryota</taxon>
        <taxon>Fungi</taxon>
        <taxon>Dikarya</taxon>
        <taxon>Basidiomycota</taxon>
        <taxon>Agaricomycotina</taxon>
        <taxon>Tremellomycetes</taxon>
        <taxon>Tremellales</taxon>
        <taxon>Cryptococcaceae</taxon>
        <taxon>Kwoniella</taxon>
    </lineage>
</organism>
<accession>A0A1A5ZUM9</accession>